<proteinExistence type="inferred from homology"/>
<dbReference type="Pfam" id="PF01177">
    <property type="entry name" value="Asp_Glu_race"/>
    <property type="match status" value="1"/>
</dbReference>
<dbReference type="FunFam" id="3.40.50.1860:FF:000001">
    <property type="entry name" value="Glutamate racemase"/>
    <property type="match status" value="1"/>
</dbReference>
<dbReference type="GO" id="GO:0008881">
    <property type="term" value="F:glutamate racemase activity"/>
    <property type="evidence" value="ECO:0007669"/>
    <property type="project" value="UniProtKB-UniRule"/>
</dbReference>
<keyword evidence="9" id="KW-1185">Reference proteome</keyword>
<dbReference type="SUPFAM" id="SSF53681">
    <property type="entry name" value="Aspartate/glutamate racemase"/>
    <property type="match status" value="2"/>
</dbReference>
<evidence type="ECO:0000256" key="4">
    <source>
        <dbReference type="ARBA" id="ARBA00022984"/>
    </source>
</evidence>
<comment type="caution">
    <text evidence="8">The sequence shown here is derived from an EMBL/GenBank/DDBJ whole genome shotgun (WGS) entry which is preliminary data.</text>
</comment>
<dbReference type="GO" id="GO:0071555">
    <property type="term" value="P:cell wall organization"/>
    <property type="evidence" value="ECO:0007669"/>
    <property type="project" value="UniProtKB-KW"/>
</dbReference>
<sequence>MSEQAIGIFDSGVGGTSIWKEINKLLPNESTIYLADSKNAPYGEKTQQEVIDLSVKNTDFLLDRGCKIIVVACNTATTISIDFLRKKYDIPFIGIEPAIKPAALQTKTKAVGVLATRGTLSSSLFHHTTNLYNDGIHVVEQVGEGLVNLIEEGKIHSDEMRSLLKRYLDPMLEENIDHLVLGCTHYPYLIPAIKEMVPASVKIIDSGEAVARQTRAILEKFKLLNVSKQKTSHYFYSNLDKDLLESFIQDDSDRFYAEYKDF</sequence>
<dbReference type="AlphaFoldDB" id="A0A6P0UHT5"/>
<feature type="binding site" evidence="7">
    <location>
        <begin position="42"/>
        <end position="43"/>
    </location>
    <ligand>
        <name>substrate</name>
    </ligand>
</feature>
<keyword evidence="4 7" id="KW-0573">Peptidoglycan synthesis</keyword>
<evidence type="ECO:0000256" key="2">
    <source>
        <dbReference type="ARBA" id="ARBA00013090"/>
    </source>
</evidence>
<dbReference type="GO" id="GO:0008360">
    <property type="term" value="P:regulation of cell shape"/>
    <property type="evidence" value="ECO:0007669"/>
    <property type="project" value="UniProtKB-KW"/>
</dbReference>
<evidence type="ECO:0000256" key="7">
    <source>
        <dbReference type="HAMAP-Rule" id="MF_00258"/>
    </source>
</evidence>
<keyword evidence="3 7" id="KW-0133">Cell shape</keyword>
<keyword evidence="5 7" id="KW-0413">Isomerase</keyword>
<dbReference type="PROSITE" id="PS00924">
    <property type="entry name" value="ASP_GLU_RACEMASE_2"/>
    <property type="match status" value="1"/>
</dbReference>
<evidence type="ECO:0000256" key="1">
    <source>
        <dbReference type="ARBA" id="ARBA00001602"/>
    </source>
</evidence>
<gene>
    <name evidence="7 8" type="primary">murI</name>
    <name evidence="8" type="ORF">GWK08_03875</name>
</gene>
<feature type="binding site" evidence="7">
    <location>
        <begin position="10"/>
        <end position="11"/>
    </location>
    <ligand>
        <name>substrate</name>
    </ligand>
</feature>
<organism evidence="8 9">
    <name type="scientific">Leptobacterium flavescens</name>
    <dbReference type="NCBI Taxonomy" id="472055"/>
    <lineage>
        <taxon>Bacteria</taxon>
        <taxon>Pseudomonadati</taxon>
        <taxon>Bacteroidota</taxon>
        <taxon>Flavobacteriia</taxon>
        <taxon>Flavobacteriales</taxon>
        <taxon>Flavobacteriaceae</taxon>
        <taxon>Leptobacterium</taxon>
    </lineage>
</organism>
<dbReference type="InterPro" id="IPR018187">
    <property type="entry name" value="Asp/Glu_racemase_AS_1"/>
</dbReference>
<dbReference type="InterPro" id="IPR004391">
    <property type="entry name" value="Glu_race"/>
</dbReference>
<dbReference type="PROSITE" id="PS00923">
    <property type="entry name" value="ASP_GLU_RACEMASE_1"/>
    <property type="match status" value="1"/>
</dbReference>
<protein>
    <recommendedName>
        <fullName evidence="2 7">Glutamate racemase</fullName>
        <ecNumber evidence="2 7">5.1.1.3</ecNumber>
    </recommendedName>
</protein>
<comment type="catalytic activity">
    <reaction evidence="1 7">
        <text>L-glutamate = D-glutamate</text>
        <dbReference type="Rhea" id="RHEA:12813"/>
        <dbReference type="ChEBI" id="CHEBI:29985"/>
        <dbReference type="ChEBI" id="CHEBI:29986"/>
        <dbReference type="EC" id="5.1.1.3"/>
    </reaction>
</comment>
<dbReference type="HAMAP" id="MF_00258">
    <property type="entry name" value="Glu_racemase"/>
    <property type="match status" value="1"/>
</dbReference>
<dbReference type="UniPathway" id="UPA00219"/>
<comment type="pathway">
    <text evidence="7">Cell wall biogenesis; peptidoglycan biosynthesis.</text>
</comment>
<dbReference type="EMBL" id="JAABOO010000001">
    <property type="protein sequence ID" value="NER12567.1"/>
    <property type="molecule type" value="Genomic_DNA"/>
</dbReference>
<dbReference type="Proteomes" id="UP000468581">
    <property type="component" value="Unassembled WGS sequence"/>
</dbReference>
<comment type="function">
    <text evidence="7">Provides the (R)-glutamate required for cell wall biosynthesis.</text>
</comment>
<name>A0A6P0UHT5_9FLAO</name>
<accession>A0A6P0UHT5</accession>
<feature type="binding site" evidence="7">
    <location>
        <begin position="74"/>
        <end position="75"/>
    </location>
    <ligand>
        <name>substrate</name>
    </ligand>
</feature>
<feature type="binding site" evidence="7">
    <location>
        <begin position="184"/>
        <end position="185"/>
    </location>
    <ligand>
        <name>substrate</name>
    </ligand>
</feature>
<dbReference type="RefSeq" id="WP_163606296.1">
    <property type="nucleotide sequence ID" value="NZ_JAABOO010000001.1"/>
</dbReference>
<evidence type="ECO:0000256" key="5">
    <source>
        <dbReference type="ARBA" id="ARBA00023235"/>
    </source>
</evidence>
<evidence type="ECO:0000313" key="8">
    <source>
        <dbReference type="EMBL" id="NER12567.1"/>
    </source>
</evidence>
<reference evidence="8 9" key="1">
    <citation type="submission" date="2020-01" db="EMBL/GenBank/DDBJ databases">
        <title>Leptobacterium flavescens.</title>
        <authorList>
            <person name="Wang G."/>
        </authorList>
    </citation>
    <scope>NUCLEOTIDE SEQUENCE [LARGE SCALE GENOMIC DNA]</scope>
    <source>
        <strain evidence="8 9">KCTC 22160</strain>
    </source>
</reference>
<feature type="active site" description="Proton donor/acceptor" evidence="7">
    <location>
        <position position="183"/>
    </location>
</feature>
<dbReference type="Gene3D" id="3.40.50.1860">
    <property type="match status" value="2"/>
</dbReference>
<evidence type="ECO:0000256" key="6">
    <source>
        <dbReference type="ARBA" id="ARBA00023316"/>
    </source>
</evidence>
<comment type="similarity">
    <text evidence="7">Belongs to the aspartate/glutamate racemases family.</text>
</comment>
<dbReference type="PANTHER" id="PTHR21198:SF3">
    <property type="entry name" value="GLUTAMATE RACEMASE"/>
    <property type="match status" value="1"/>
</dbReference>
<keyword evidence="6 7" id="KW-0961">Cell wall biogenesis/degradation</keyword>
<dbReference type="EC" id="5.1.1.3" evidence="2 7"/>
<dbReference type="InterPro" id="IPR033134">
    <property type="entry name" value="Asp/Glu_racemase_AS_2"/>
</dbReference>
<dbReference type="PANTHER" id="PTHR21198">
    <property type="entry name" value="GLUTAMATE RACEMASE"/>
    <property type="match status" value="1"/>
</dbReference>
<dbReference type="InterPro" id="IPR015942">
    <property type="entry name" value="Asp/Glu/hydantoin_racemase"/>
</dbReference>
<evidence type="ECO:0000256" key="3">
    <source>
        <dbReference type="ARBA" id="ARBA00022960"/>
    </source>
</evidence>
<dbReference type="GO" id="GO:0009252">
    <property type="term" value="P:peptidoglycan biosynthetic process"/>
    <property type="evidence" value="ECO:0007669"/>
    <property type="project" value="UniProtKB-UniRule"/>
</dbReference>
<evidence type="ECO:0000313" key="9">
    <source>
        <dbReference type="Proteomes" id="UP000468581"/>
    </source>
</evidence>
<feature type="active site" description="Proton donor/acceptor" evidence="7">
    <location>
        <position position="73"/>
    </location>
</feature>
<dbReference type="InterPro" id="IPR001920">
    <property type="entry name" value="Asp/Glu_race"/>
</dbReference>
<dbReference type="NCBIfam" id="TIGR00067">
    <property type="entry name" value="glut_race"/>
    <property type="match status" value="1"/>
</dbReference>